<evidence type="ECO:0000256" key="12">
    <source>
        <dbReference type="ARBA" id="ARBA00022989"/>
    </source>
</evidence>
<dbReference type="InterPro" id="IPR011527">
    <property type="entry name" value="ABC1_TM_dom"/>
</dbReference>
<dbReference type="Pfam" id="PF00005">
    <property type="entry name" value="ABC_tran"/>
    <property type="match status" value="2"/>
</dbReference>
<comment type="similarity">
    <text evidence="3">Belongs to the ABC transporter superfamily. ABCC family. Conjugate transporter (TC 3.A.1.208) subfamily.</text>
</comment>
<dbReference type="CDD" id="cd18595">
    <property type="entry name" value="ABC_6TM_MRP1_2_3_6_D1_like"/>
    <property type="match status" value="1"/>
</dbReference>
<dbReference type="VEuPathDB" id="VectorBase:BGLB017158"/>
<dbReference type="VEuPathDB" id="VectorBase:BGLAX_043960"/>
<dbReference type="SUPFAM" id="SSF52540">
    <property type="entry name" value="P-loop containing nucleoside triphosphate hydrolases"/>
    <property type="match status" value="2"/>
</dbReference>
<evidence type="ECO:0000256" key="16">
    <source>
        <dbReference type="SAM" id="Phobius"/>
    </source>
</evidence>
<keyword evidence="8" id="KW-0677">Repeat</keyword>
<comment type="subcellular location">
    <subcellularLocation>
        <location evidence="2">Cell membrane</location>
        <topology evidence="2">Multi-pass membrane protein</topology>
    </subcellularLocation>
    <subcellularLocation>
        <location evidence="1">Vacuole membrane</location>
        <topology evidence="1">Multi-pass membrane protein</topology>
    </subcellularLocation>
</comment>
<evidence type="ECO:0000256" key="3">
    <source>
        <dbReference type="ARBA" id="ARBA00009726"/>
    </source>
</evidence>
<dbReference type="Gene3D" id="3.40.50.300">
    <property type="entry name" value="P-loop containing nucleotide triphosphate hydrolases"/>
    <property type="match status" value="2"/>
</dbReference>
<feature type="transmembrane region" description="Helical" evidence="16">
    <location>
        <begin position="147"/>
        <end position="166"/>
    </location>
</feature>
<evidence type="ECO:0000256" key="9">
    <source>
        <dbReference type="ARBA" id="ARBA00022741"/>
    </source>
</evidence>
<keyword evidence="11" id="KW-1278">Translocase</keyword>
<feature type="transmembrane region" description="Helical" evidence="16">
    <location>
        <begin position="1007"/>
        <end position="1032"/>
    </location>
</feature>
<evidence type="ECO:0000256" key="7">
    <source>
        <dbReference type="ARBA" id="ARBA00022692"/>
    </source>
</evidence>
<feature type="transmembrane region" description="Helical" evidence="16">
    <location>
        <begin position="1080"/>
        <end position="1101"/>
    </location>
</feature>
<feature type="transmembrane region" description="Helical" evidence="16">
    <location>
        <begin position="311"/>
        <end position="330"/>
    </location>
</feature>
<keyword evidence="12 16" id="KW-1133">Transmembrane helix</keyword>
<dbReference type="InterPro" id="IPR056227">
    <property type="entry name" value="TMD0_ABC"/>
</dbReference>
<keyword evidence="6" id="KW-0926">Vacuole</keyword>
<evidence type="ECO:0000256" key="5">
    <source>
        <dbReference type="ARBA" id="ARBA00022475"/>
    </source>
</evidence>
<dbReference type="FunFam" id="3.40.50.300:FF:000074">
    <property type="entry name" value="Multidrug resistance-associated protein 5 isoform 1"/>
    <property type="match status" value="1"/>
</dbReference>
<sequence>MMEQSNNLTATSLNGFCVDPFWDEHLTWESQWPQFTECFIHTVLVWIPCGWLWLSAPVYIWYIASRPASTPKNLFSWLFLLKLIFLCSLIVLSGINILNVVTLKKYSGEDYVKADFLDPLLMTFTLVAALILVILERKKNFVTSGVLFIFWLLLILSNIVNFYTYIESNVYSQDKFAFIVFYMQYFMYLIEFFLHCFAEKVDFTSYKEKQPCPELSASFPSRVSFWWLERLMKQGYKEPITEQRLPDLQPKDRCQIVIKRFLNCWIPALAASKAKSRLKVTHQKEPTERTRLVASGTDVSVIKKKPSGPSLLYYLFIKAFGVDLLISQAWKLFYDILLLTNPLLLGELVDFVSSSSPASWHGYILAVALFTSTVLQSLFFHQLFHHSCSLGLRMRASLISSVFRKSLTMDNQARKESTIGEVVNLMSVDASNIESVMSYLWAIWSSPLQITVSLYLLYNVLGISMFAGAAFLILLIPANGVISSKMGTFQTQLMAFKDQRLKMMNELLTGMKIVKLFAWEKSFEKKILDVRNNELLKLRGLALISSITTLSWGVAPYIVSLLTFLTYVYISEDHYLDPKTAFVAISLFDILRYAINFAPMILSDVIKAYISARRIEKFLSHDDLNTHNVRRVEQADHAITIENGTFMWNPDGPVTLKNINISIEDGSLVGVVGVVGSGKSSLLSAMLGDLEKVEGQVILKGKVAYVSQQAWIQNDTLRNNILFGKPLMDKLYSQCLDACALRPDLEILAAGDMTEIGERGINLSGGQKQRVALARAVYAQADIYLLDDPLSAVDAHVGQHIFDNVIGAQGLLAGKVRVLVTHRINYLPFTDHILVMTAGEISEDGRYNELMSHRGPFSKLIATYMTQENEAETSSIESSDAKDKDDEESSTASKLLRRLSSSLSHAVEKKHSFSEHVVSSTTQQNEVGNLIDEETVAIGRVPFNVYKKYGRSLGYFFVLLLIALYMAFIATFMWSSVFLRQWTDDVHLGNFTDWPNNSTERKDKNDFYITIYGVFGIFQVFFLLGFSITLSFRSVHASRRLHGSMLDSVLHAPMQFFDTTPIGRIMNRFSKDLDDVDESIPWTLHMGIDCFFQVLAVLIIISYSTPFFLAFLLPVGAIYFFVQRYFVATSRQLKRLGAKTTSPIFNHFSETLAGATTVRAFGAEQRFIQDSDTKVDLNQICKLMNYTCNRWLGVRLEFLGNLIILLAAIIAVATKDSISAGIMGLSISFALQITTNLNWLVRMISDLETQVVSVERIVEYSELQPEAAWENDNNTSPAGWPQSGHVSVENLSLRYREGLDLVLKRISFEVKTNEKVGIVGRTGAGKSSLTLAFFRLVEPAEGRILIDGIDIMKLGLHELRMKVTIIPQDPLIFAGTLRENLDPFKNYVDEAVWVALEHSHLKLFVESLPDKLQHQCGEGGLNLSVGQRQLLCMARALLRKTKILILDEATAAVDMETDELIQATISNEFSDCTILTIAHRLNTVMDYDRILVLDQGEIKEYDSPQKLLENQQSIFYSMAKTAGIVT</sequence>
<dbReference type="Proteomes" id="UP000076420">
    <property type="component" value="Unassembled WGS sequence"/>
</dbReference>
<dbReference type="CDD" id="cd03244">
    <property type="entry name" value="ABCC_MRP_domain2"/>
    <property type="match status" value="1"/>
</dbReference>
<evidence type="ECO:0000259" key="18">
    <source>
        <dbReference type="PROSITE" id="PS50929"/>
    </source>
</evidence>
<feature type="domain" description="ABC transmembrane type-1" evidence="18">
    <location>
        <begin position="332"/>
        <end position="607"/>
    </location>
</feature>
<evidence type="ECO:0000259" key="17">
    <source>
        <dbReference type="PROSITE" id="PS50893"/>
    </source>
</evidence>
<accession>A0A2C9KBC4</accession>
<dbReference type="Pfam" id="PF00664">
    <property type="entry name" value="ABC_membrane"/>
    <property type="match status" value="2"/>
</dbReference>
<dbReference type="FunFam" id="1.20.1560.10:FF:000020">
    <property type="entry name" value="ABC metal ion transporter"/>
    <property type="match status" value="1"/>
</dbReference>
<keyword evidence="9" id="KW-0547">Nucleotide-binding</keyword>
<dbReference type="PANTHER" id="PTHR24223:SF443">
    <property type="entry name" value="MULTIDRUG-RESISTANCE LIKE PROTEIN 1, ISOFORM I"/>
    <property type="match status" value="1"/>
</dbReference>
<feature type="domain" description="ABC transmembrane type-1" evidence="18">
    <location>
        <begin position="959"/>
        <end position="1249"/>
    </location>
</feature>
<evidence type="ECO:0000256" key="15">
    <source>
        <dbReference type="ARBA" id="ARBA00047523"/>
    </source>
</evidence>
<dbReference type="NCBIfam" id="TIGR00957">
    <property type="entry name" value="MRP_assoc_pro"/>
    <property type="match status" value="1"/>
</dbReference>
<dbReference type="PANTHER" id="PTHR24223">
    <property type="entry name" value="ATP-BINDING CASSETTE SUB-FAMILY C"/>
    <property type="match status" value="1"/>
</dbReference>
<dbReference type="InterPro" id="IPR027417">
    <property type="entry name" value="P-loop_NTPase"/>
</dbReference>
<evidence type="ECO:0000256" key="10">
    <source>
        <dbReference type="ARBA" id="ARBA00022840"/>
    </source>
</evidence>
<dbReference type="GO" id="GO:0005886">
    <property type="term" value="C:plasma membrane"/>
    <property type="evidence" value="ECO:0007669"/>
    <property type="project" value="UniProtKB-SubCell"/>
</dbReference>
<feature type="transmembrane region" description="Helical" evidence="16">
    <location>
        <begin position="541"/>
        <end position="570"/>
    </location>
</feature>
<reference evidence="19" key="1">
    <citation type="submission" date="2020-05" db="UniProtKB">
        <authorList>
            <consortium name="EnsemblMetazoa"/>
        </authorList>
    </citation>
    <scope>IDENTIFICATION</scope>
    <source>
        <strain evidence="19">BB02</strain>
    </source>
</reference>
<comment type="catalytic activity">
    <reaction evidence="15">
        <text>leukotriene C4(in) + ATP + H2O = leukotriene C4(out) + ADP + phosphate + H(+)</text>
        <dbReference type="Rhea" id="RHEA:38963"/>
        <dbReference type="ChEBI" id="CHEBI:15377"/>
        <dbReference type="ChEBI" id="CHEBI:15378"/>
        <dbReference type="ChEBI" id="CHEBI:30616"/>
        <dbReference type="ChEBI" id="CHEBI:43474"/>
        <dbReference type="ChEBI" id="CHEBI:57973"/>
        <dbReference type="ChEBI" id="CHEBI:456216"/>
    </reaction>
    <physiologicalReaction direction="left-to-right" evidence="15">
        <dbReference type="Rhea" id="RHEA:38964"/>
    </physiologicalReaction>
</comment>
<dbReference type="FunFam" id="1.20.1560.10:FF:000001">
    <property type="entry name" value="ATP-binding cassette subfamily C member 1"/>
    <property type="match status" value="1"/>
</dbReference>
<protein>
    <recommendedName>
        <fullName evidence="14">ABC-type glutathione-S-conjugate transporter</fullName>
        <ecNumber evidence="14">7.6.2.3</ecNumber>
    </recommendedName>
</protein>
<organism evidence="19 20">
    <name type="scientific">Biomphalaria glabrata</name>
    <name type="common">Bloodfluke planorb</name>
    <name type="synonym">Freshwater snail</name>
    <dbReference type="NCBI Taxonomy" id="6526"/>
    <lineage>
        <taxon>Eukaryota</taxon>
        <taxon>Metazoa</taxon>
        <taxon>Spiralia</taxon>
        <taxon>Lophotrochozoa</taxon>
        <taxon>Mollusca</taxon>
        <taxon>Gastropoda</taxon>
        <taxon>Heterobranchia</taxon>
        <taxon>Euthyneura</taxon>
        <taxon>Panpulmonata</taxon>
        <taxon>Hygrophila</taxon>
        <taxon>Lymnaeoidea</taxon>
        <taxon>Planorbidae</taxon>
        <taxon>Biomphalaria</taxon>
    </lineage>
</organism>
<evidence type="ECO:0000256" key="1">
    <source>
        <dbReference type="ARBA" id="ARBA00004128"/>
    </source>
</evidence>
<dbReference type="SUPFAM" id="SSF90123">
    <property type="entry name" value="ABC transporter transmembrane region"/>
    <property type="match status" value="2"/>
</dbReference>
<evidence type="ECO:0000256" key="4">
    <source>
        <dbReference type="ARBA" id="ARBA00022448"/>
    </source>
</evidence>
<feature type="transmembrane region" description="Helical" evidence="16">
    <location>
        <begin position="39"/>
        <end position="62"/>
    </location>
</feature>
<evidence type="ECO:0000256" key="11">
    <source>
        <dbReference type="ARBA" id="ARBA00022967"/>
    </source>
</evidence>
<keyword evidence="5" id="KW-1003">Cell membrane</keyword>
<feature type="transmembrane region" description="Helical" evidence="16">
    <location>
        <begin position="360"/>
        <end position="384"/>
    </location>
</feature>
<gene>
    <name evidence="19" type="primary">106073433</name>
</gene>
<feature type="transmembrane region" description="Helical" evidence="16">
    <location>
        <begin position="456"/>
        <end position="476"/>
    </location>
</feature>
<dbReference type="PROSITE" id="PS50893">
    <property type="entry name" value="ABC_TRANSPORTER_2"/>
    <property type="match status" value="2"/>
</dbReference>
<dbReference type="EnsemblMetazoa" id="BGLB017158-RA">
    <property type="protein sequence ID" value="BGLB017158-PA"/>
    <property type="gene ID" value="BGLB017158"/>
</dbReference>
<dbReference type="InterPro" id="IPR003439">
    <property type="entry name" value="ABC_transporter-like_ATP-bd"/>
</dbReference>
<dbReference type="Pfam" id="PF24357">
    <property type="entry name" value="TMD0_ABC"/>
    <property type="match status" value="1"/>
</dbReference>
<feature type="transmembrane region" description="Helical" evidence="16">
    <location>
        <begin position="116"/>
        <end position="135"/>
    </location>
</feature>
<dbReference type="SMART" id="SM00382">
    <property type="entry name" value="AAA"/>
    <property type="match status" value="2"/>
</dbReference>
<dbReference type="PROSITE" id="PS00211">
    <property type="entry name" value="ABC_TRANSPORTER_1"/>
    <property type="match status" value="2"/>
</dbReference>
<evidence type="ECO:0000313" key="19">
    <source>
        <dbReference type="EnsemblMetazoa" id="BGLB017158-PA"/>
    </source>
</evidence>
<feature type="transmembrane region" description="Helical" evidence="16">
    <location>
        <begin position="1107"/>
        <end position="1127"/>
    </location>
</feature>
<dbReference type="STRING" id="6526.A0A2C9KBC4"/>
<dbReference type="Gene3D" id="1.20.1560.10">
    <property type="entry name" value="ABC transporter type 1, transmembrane domain"/>
    <property type="match status" value="2"/>
</dbReference>
<keyword evidence="10" id="KW-0067">ATP-binding</keyword>
<dbReference type="GO" id="GO:0005774">
    <property type="term" value="C:vacuolar membrane"/>
    <property type="evidence" value="ECO:0007669"/>
    <property type="project" value="UniProtKB-SubCell"/>
</dbReference>
<dbReference type="RefSeq" id="XP_013089440.2">
    <property type="nucleotide sequence ID" value="XM_013233986.2"/>
</dbReference>
<name>A0A2C9KBC4_BIOGL</name>
<feature type="transmembrane region" description="Helical" evidence="16">
    <location>
        <begin position="590"/>
        <end position="610"/>
    </location>
</feature>
<keyword evidence="13 16" id="KW-0472">Membrane</keyword>
<dbReference type="KEGG" id="bgt:106073433"/>
<feature type="transmembrane region" description="Helical" evidence="16">
    <location>
        <begin position="1192"/>
        <end position="1212"/>
    </location>
</feature>
<feature type="transmembrane region" description="Helical" evidence="16">
    <location>
        <begin position="178"/>
        <end position="198"/>
    </location>
</feature>
<dbReference type="GO" id="GO:0016887">
    <property type="term" value="F:ATP hydrolysis activity"/>
    <property type="evidence" value="ECO:0007669"/>
    <property type="project" value="InterPro"/>
</dbReference>
<dbReference type="InterPro" id="IPR005292">
    <property type="entry name" value="MRP"/>
</dbReference>
<evidence type="ECO:0000256" key="8">
    <source>
        <dbReference type="ARBA" id="ARBA00022737"/>
    </source>
</evidence>
<evidence type="ECO:0000256" key="2">
    <source>
        <dbReference type="ARBA" id="ARBA00004651"/>
    </source>
</evidence>
<dbReference type="CDD" id="cd03250">
    <property type="entry name" value="ABCC_MRP_domain1"/>
    <property type="match status" value="1"/>
</dbReference>
<feature type="transmembrane region" description="Helical" evidence="16">
    <location>
        <begin position="1218"/>
        <end position="1241"/>
    </location>
</feature>
<feature type="transmembrane region" description="Helical" evidence="16">
    <location>
        <begin position="953"/>
        <end position="974"/>
    </location>
</feature>
<proteinExistence type="inferred from homology"/>
<dbReference type="OrthoDB" id="6500128at2759"/>
<dbReference type="PROSITE" id="PS50929">
    <property type="entry name" value="ABC_TM1F"/>
    <property type="match status" value="2"/>
</dbReference>
<dbReference type="EC" id="7.6.2.3" evidence="14"/>
<evidence type="ECO:0000256" key="6">
    <source>
        <dbReference type="ARBA" id="ARBA00022554"/>
    </source>
</evidence>
<feature type="domain" description="ABC transporter" evidence="17">
    <location>
        <begin position="1286"/>
        <end position="1520"/>
    </location>
</feature>
<feature type="domain" description="ABC transporter" evidence="17">
    <location>
        <begin position="639"/>
        <end position="863"/>
    </location>
</feature>
<evidence type="ECO:0000256" key="14">
    <source>
        <dbReference type="ARBA" id="ARBA00024220"/>
    </source>
</evidence>
<dbReference type="FunFam" id="3.40.50.300:FF:000293">
    <property type="entry name" value="ATP binding cassette subfamily C member 1"/>
    <property type="match status" value="1"/>
</dbReference>
<dbReference type="InterPro" id="IPR036640">
    <property type="entry name" value="ABC1_TM_sf"/>
</dbReference>
<feature type="transmembrane region" description="Helical" evidence="16">
    <location>
        <begin position="422"/>
        <end position="444"/>
    </location>
</feature>
<dbReference type="InterPro" id="IPR017871">
    <property type="entry name" value="ABC_transporter-like_CS"/>
</dbReference>
<dbReference type="GO" id="GO:0000323">
    <property type="term" value="C:lytic vacuole"/>
    <property type="evidence" value="ECO:0007669"/>
    <property type="project" value="UniProtKB-ARBA"/>
</dbReference>
<evidence type="ECO:0000256" key="13">
    <source>
        <dbReference type="ARBA" id="ARBA00023136"/>
    </source>
</evidence>
<dbReference type="GO" id="GO:0005524">
    <property type="term" value="F:ATP binding"/>
    <property type="evidence" value="ECO:0007669"/>
    <property type="project" value="UniProtKB-KW"/>
</dbReference>
<dbReference type="GO" id="GO:0015431">
    <property type="term" value="F:ABC-type glutathione S-conjugate transporter activity"/>
    <property type="evidence" value="ECO:0007669"/>
    <property type="project" value="UniProtKB-EC"/>
</dbReference>
<dbReference type="CDD" id="cd18603">
    <property type="entry name" value="ABC_6TM_MRP1_2_3_6_D2_like"/>
    <property type="match status" value="1"/>
</dbReference>
<keyword evidence="7 16" id="KW-0812">Transmembrane</keyword>
<dbReference type="InterPro" id="IPR050173">
    <property type="entry name" value="ABC_transporter_C-like"/>
</dbReference>
<keyword evidence="4" id="KW-0813">Transport</keyword>
<evidence type="ECO:0000313" key="20">
    <source>
        <dbReference type="Proteomes" id="UP000076420"/>
    </source>
</evidence>
<dbReference type="InterPro" id="IPR003593">
    <property type="entry name" value="AAA+_ATPase"/>
</dbReference>
<feature type="transmembrane region" description="Helical" evidence="16">
    <location>
        <begin position="74"/>
        <end position="96"/>
    </location>
</feature>